<gene>
    <name evidence="1" type="ORF">GTPT_2514</name>
</gene>
<dbReference type="RefSeq" id="WP_029990101.1">
    <property type="nucleotide sequence ID" value="NZ_ATMJ01000016.1"/>
</dbReference>
<accession>A0A085JCX8</accession>
<dbReference type="InterPro" id="IPR003458">
    <property type="entry name" value="Phage_T4_Gp38_tail_assem"/>
</dbReference>
<protein>
    <submittedName>
        <fullName evidence="1">Tail fiber assembly protein</fullName>
    </submittedName>
</protein>
<dbReference type="Proteomes" id="UP000028602">
    <property type="component" value="Unassembled WGS sequence"/>
</dbReference>
<organism evidence="1 2">
    <name type="scientific">Tatumella ptyseos ATCC 33301</name>
    <dbReference type="NCBI Taxonomy" id="1005995"/>
    <lineage>
        <taxon>Bacteria</taxon>
        <taxon>Pseudomonadati</taxon>
        <taxon>Pseudomonadota</taxon>
        <taxon>Gammaproteobacteria</taxon>
        <taxon>Enterobacterales</taxon>
        <taxon>Erwiniaceae</taxon>
        <taxon>Tatumella</taxon>
    </lineage>
</organism>
<evidence type="ECO:0000313" key="2">
    <source>
        <dbReference type="Proteomes" id="UP000028602"/>
    </source>
</evidence>
<proteinExistence type="predicted"/>
<dbReference type="eggNOG" id="ENOG50330HI">
    <property type="taxonomic scope" value="Bacteria"/>
</dbReference>
<sequence>MYYYDAKTNSFYPEVLKGDYLRAGTWPDDPVAVSDDDYCRLLRGCADGKIIEGDETGKPVLVDPPPETPEQYAARAAEKKLLLTEVSEARIAILSRATRLDMATPDEEAELIRWERYSVQLSRVDTGAADISWPDVPMTAG</sequence>
<evidence type="ECO:0000313" key="1">
    <source>
        <dbReference type="EMBL" id="KFD18324.1"/>
    </source>
</evidence>
<dbReference type="Pfam" id="PF02413">
    <property type="entry name" value="Caudo_TAP"/>
    <property type="match status" value="1"/>
</dbReference>
<name>A0A085JCX8_9GAMM</name>
<keyword evidence="2" id="KW-1185">Reference proteome</keyword>
<dbReference type="AlphaFoldDB" id="A0A085JCX8"/>
<dbReference type="EMBL" id="JMPR01000038">
    <property type="protein sequence ID" value="KFD18324.1"/>
    <property type="molecule type" value="Genomic_DNA"/>
</dbReference>
<reference evidence="1 2" key="1">
    <citation type="submission" date="2014-05" db="EMBL/GenBank/DDBJ databases">
        <title>ATOL: Assembling a taxonomically balanced genome-scale reconstruction of the evolutionary history of the Enterobacteriaceae.</title>
        <authorList>
            <person name="Plunkett G.III."/>
            <person name="Neeno-Eckwall E.C."/>
            <person name="Glasner J.D."/>
            <person name="Perna N.T."/>
        </authorList>
    </citation>
    <scope>NUCLEOTIDE SEQUENCE [LARGE SCALE GENOMIC DNA]</scope>
    <source>
        <strain evidence="1 2">ATCC 33301</strain>
    </source>
</reference>
<dbReference type="OrthoDB" id="8778827at2"/>
<comment type="caution">
    <text evidence="1">The sequence shown here is derived from an EMBL/GenBank/DDBJ whole genome shotgun (WGS) entry which is preliminary data.</text>
</comment>